<name>A1ZKN8_MICM2</name>
<keyword evidence="2" id="KW-1185">Reference proteome</keyword>
<evidence type="ECO:0000313" key="1">
    <source>
        <dbReference type="EMBL" id="EAY28854.1"/>
    </source>
</evidence>
<comment type="caution">
    <text evidence="1">The sequence shown here is derived from an EMBL/GenBank/DDBJ whole genome shotgun (WGS) entry which is preliminary data.</text>
</comment>
<reference evidence="1 2" key="1">
    <citation type="submission" date="2007-01" db="EMBL/GenBank/DDBJ databases">
        <authorList>
            <person name="Haygood M."/>
            <person name="Podell S."/>
            <person name="Anderson C."/>
            <person name="Hopkinson B."/>
            <person name="Roe K."/>
            <person name="Barbeau K."/>
            <person name="Gaasterland T."/>
            <person name="Ferriera S."/>
            <person name="Johnson J."/>
            <person name="Kravitz S."/>
            <person name="Beeson K."/>
            <person name="Sutton G."/>
            <person name="Rogers Y.-H."/>
            <person name="Friedman R."/>
            <person name="Frazier M."/>
            <person name="Venter J.C."/>
        </authorList>
    </citation>
    <scope>NUCLEOTIDE SEQUENCE [LARGE SCALE GENOMIC DNA]</scope>
    <source>
        <strain evidence="1 2">ATCC 23134</strain>
    </source>
</reference>
<dbReference type="EMBL" id="AAWS01000013">
    <property type="protein sequence ID" value="EAY28854.1"/>
    <property type="molecule type" value="Genomic_DNA"/>
</dbReference>
<evidence type="ECO:0000313" key="2">
    <source>
        <dbReference type="Proteomes" id="UP000004095"/>
    </source>
</evidence>
<protein>
    <submittedName>
        <fullName evidence="1">Uncharacterized protein</fullName>
    </submittedName>
</protein>
<sequence>MGTHRDVFEQLVKRSLLIKSQIFIQQILYIVIKKEENTSIYKNYFGRIF</sequence>
<proteinExistence type="predicted"/>
<gene>
    <name evidence="1" type="ORF">M23134_00007</name>
</gene>
<accession>A1ZKN8</accession>
<dbReference type="AlphaFoldDB" id="A1ZKN8"/>
<dbReference type="Proteomes" id="UP000004095">
    <property type="component" value="Unassembled WGS sequence"/>
</dbReference>
<organism evidence="1 2">
    <name type="scientific">Microscilla marina ATCC 23134</name>
    <dbReference type="NCBI Taxonomy" id="313606"/>
    <lineage>
        <taxon>Bacteria</taxon>
        <taxon>Pseudomonadati</taxon>
        <taxon>Bacteroidota</taxon>
        <taxon>Cytophagia</taxon>
        <taxon>Cytophagales</taxon>
        <taxon>Microscillaceae</taxon>
        <taxon>Microscilla</taxon>
    </lineage>
</organism>